<evidence type="ECO:0000313" key="2">
    <source>
        <dbReference type="Proteomes" id="UP001386437"/>
    </source>
</evidence>
<dbReference type="EMBL" id="JACFYJ010000003">
    <property type="protein sequence ID" value="MEI5996185.1"/>
    <property type="molecule type" value="Genomic_DNA"/>
</dbReference>
<name>A0ABU8IKR8_9BURK</name>
<evidence type="ECO:0000313" key="1">
    <source>
        <dbReference type="EMBL" id="MEI5996185.1"/>
    </source>
</evidence>
<keyword evidence="2" id="KW-1185">Reference proteome</keyword>
<organism evidence="1 2">
    <name type="scientific">Paraburkholderia bengalensis</name>
    <dbReference type="NCBI Taxonomy" id="2747562"/>
    <lineage>
        <taxon>Bacteria</taxon>
        <taxon>Pseudomonadati</taxon>
        <taxon>Pseudomonadota</taxon>
        <taxon>Betaproteobacteria</taxon>
        <taxon>Burkholderiales</taxon>
        <taxon>Burkholderiaceae</taxon>
        <taxon>Paraburkholderia</taxon>
    </lineage>
</organism>
<sequence length="86" mass="9813">MRHKSAHTKALLDQIQQRFLLSGVRFAFLLRTHRVPRPVVNLAPLHSPCPAFFPKDSKPSKRLPRAVCVRYTRHSPTIGSAFVKVK</sequence>
<proteinExistence type="predicted"/>
<comment type="caution">
    <text evidence="1">The sequence shown here is derived from an EMBL/GenBank/DDBJ whole genome shotgun (WGS) entry which is preliminary data.</text>
</comment>
<dbReference type="Proteomes" id="UP001386437">
    <property type="component" value="Unassembled WGS sequence"/>
</dbReference>
<protein>
    <submittedName>
        <fullName evidence="1">Uncharacterized protein</fullName>
    </submittedName>
</protein>
<dbReference type="RefSeq" id="WP_336596636.1">
    <property type="nucleotide sequence ID" value="NZ_JACFYJ010000003.1"/>
</dbReference>
<gene>
    <name evidence="1" type="ORF">H3V53_02850</name>
</gene>
<reference evidence="1 2" key="1">
    <citation type="journal article" date="2022" name="Arch. Microbiol.">
        <title>Paraburkholderia bengalensis sp. nov. isolated from roots of Oryza sativa, IR64.</title>
        <authorList>
            <person name="Nag P."/>
            <person name="Mondal N."/>
            <person name="Sarkar J."/>
            <person name="Das S."/>
        </authorList>
    </citation>
    <scope>NUCLEOTIDE SEQUENCE [LARGE SCALE GENOMIC DNA]</scope>
    <source>
        <strain evidence="1 2">IR64_4_BI</strain>
    </source>
</reference>
<accession>A0ABU8IKR8</accession>